<comment type="caution">
    <text evidence="1">The sequence shown here is derived from an EMBL/GenBank/DDBJ whole genome shotgun (WGS) entry which is preliminary data.</text>
</comment>
<evidence type="ECO:0000313" key="1">
    <source>
        <dbReference type="EMBL" id="MCK0196811.1"/>
    </source>
</evidence>
<organism evidence="1 2">
    <name type="scientific">Ancylobacter crimeensis</name>
    <dbReference type="NCBI Taxonomy" id="2579147"/>
    <lineage>
        <taxon>Bacteria</taxon>
        <taxon>Pseudomonadati</taxon>
        <taxon>Pseudomonadota</taxon>
        <taxon>Alphaproteobacteria</taxon>
        <taxon>Hyphomicrobiales</taxon>
        <taxon>Xanthobacteraceae</taxon>
        <taxon>Ancylobacter</taxon>
    </lineage>
</organism>
<keyword evidence="2" id="KW-1185">Reference proteome</keyword>
<dbReference type="Gene3D" id="3.90.79.10">
    <property type="entry name" value="Nucleoside Triphosphate Pyrophosphohydrolase"/>
    <property type="match status" value="1"/>
</dbReference>
<dbReference type="SUPFAM" id="SSF55811">
    <property type="entry name" value="Nudix"/>
    <property type="match status" value="1"/>
</dbReference>
<dbReference type="EMBL" id="JALKCH010000004">
    <property type="protein sequence ID" value="MCK0196811.1"/>
    <property type="molecule type" value="Genomic_DNA"/>
</dbReference>
<sequence length="234" mass="25725">MPLVRRFDRLDLRLVEGPWAFAQSRRAEIDAHFAALKVDNPALWNGRILMLGAHDIDGAVFNGRYVEADFASLLWWRDTGYPDPGMRNAFAMGALRGSDGGYILGRMAPWTANAGRIYFAAGTPDLSDVKEGGIVDLHASVLRELGEETGLSPDEVEPAPVWHAVFSGPRIAFMLPLLSPEPAERLAERIRANLAREERPELDEIVVARSPADLSPAMPDFIAAYLTAMWTNAG</sequence>
<dbReference type="GO" id="GO:0016787">
    <property type="term" value="F:hydrolase activity"/>
    <property type="evidence" value="ECO:0007669"/>
    <property type="project" value="UniProtKB-KW"/>
</dbReference>
<protein>
    <submittedName>
        <fullName evidence="1">NUDIX hydrolase</fullName>
    </submittedName>
</protein>
<accession>A0ABT0DA33</accession>
<gene>
    <name evidence="1" type="ORF">MWN34_07775</name>
</gene>
<name>A0ABT0DA33_9HYPH</name>
<dbReference type="InterPro" id="IPR015797">
    <property type="entry name" value="NUDIX_hydrolase-like_dom_sf"/>
</dbReference>
<keyword evidence="1" id="KW-0378">Hydrolase</keyword>
<proteinExistence type="predicted"/>
<evidence type="ECO:0000313" key="2">
    <source>
        <dbReference type="Proteomes" id="UP001203284"/>
    </source>
</evidence>
<dbReference type="Proteomes" id="UP001203284">
    <property type="component" value="Unassembled WGS sequence"/>
</dbReference>
<reference evidence="1 2" key="1">
    <citation type="submission" date="2022-04" db="EMBL/GenBank/DDBJ databases">
        <authorList>
            <person name="Grouzdev D.S."/>
            <person name="Pantiukh K.S."/>
            <person name="Krutkina M.S."/>
        </authorList>
    </citation>
    <scope>NUCLEOTIDE SEQUENCE [LARGE SCALE GENOMIC DNA]</scope>
    <source>
        <strain evidence="1 2">6x-1</strain>
    </source>
</reference>